<dbReference type="PANTHER" id="PTHR46826:SF1">
    <property type="entry name" value="TVP38_TMEM64 FAMILY MEMBRANE PROTEIN YDJX"/>
    <property type="match status" value="1"/>
</dbReference>
<dbReference type="Pfam" id="PF09335">
    <property type="entry name" value="VTT_dom"/>
    <property type="match status" value="1"/>
</dbReference>
<dbReference type="InterPro" id="IPR053240">
    <property type="entry name" value="VTT_domain"/>
</dbReference>
<sequence length="127" mass="13128">LRSRVDGFAGKVAKGFEANAFSYLLALRLAPVFPFAVVNIVPALFKVPLTTYVLATLLGILPGALVYASIGQGLETILADAAALDRPVGVGDLVTPGITLGLLGLALLAAIAPLSGFIRRKLSDRNA</sequence>
<evidence type="ECO:0000256" key="1">
    <source>
        <dbReference type="SAM" id="Phobius"/>
    </source>
</evidence>
<keyword evidence="1" id="KW-1133">Transmembrane helix</keyword>
<comment type="caution">
    <text evidence="3">The sequence shown here is derived from an EMBL/GenBank/DDBJ whole genome shotgun (WGS) entry which is preliminary data.</text>
</comment>
<gene>
    <name evidence="3" type="ORF">GO014_18800</name>
</gene>
<feature type="transmembrane region" description="Helical" evidence="1">
    <location>
        <begin position="52"/>
        <end position="74"/>
    </location>
</feature>
<dbReference type="AlphaFoldDB" id="A0A7X3K548"/>
<keyword evidence="4" id="KW-1185">Reference proteome</keyword>
<proteinExistence type="predicted"/>
<dbReference type="Proteomes" id="UP000438106">
    <property type="component" value="Unassembled WGS sequence"/>
</dbReference>
<name>A0A7X3K548_9HYPH</name>
<reference evidence="3 4" key="1">
    <citation type="submission" date="2019-12" db="EMBL/GenBank/DDBJ databases">
        <title>Devosia maris sp. nov., isolated from the deep seawater.</title>
        <authorList>
            <person name="Liu Y."/>
        </authorList>
    </citation>
    <scope>NUCLEOTIDE SEQUENCE [LARGE SCALE GENOMIC DNA]</scope>
    <source>
        <strain evidence="3 4">L53-10-65</strain>
    </source>
</reference>
<evidence type="ECO:0000313" key="3">
    <source>
        <dbReference type="EMBL" id="MVT01062.1"/>
    </source>
</evidence>
<keyword evidence="1" id="KW-0812">Transmembrane</keyword>
<evidence type="ECO:0000313" key="4">
    <source>
        <dbReference type="Proteomes" id="UP000438106"/>
    </source>
</evidence>
<accession>A0A7X3K548</accession>
<organism evidence="3 4">
    <name type="scientific">Devosia marina</name>
    <dbReference type="NCBI Taxonomy" id="2683198"/>
    <lineage>
        <taxon>Bacteria</taxon>
        <taxon>Pseudomonadati</taxon>
        <taxon>Pseudomonadota</taxon>
        <taxon>Alphaproteobacteria</taxon>
        <taxon>Hyphomicrobiales</taxon>
        <taxon>Devosiaceae</taxon>
        <taxon>Devosia</taxon>
    </lineage>
</organism>
<evidence type="ECO:0000259" key="2">
    <source>
        <dbReference type="Pfam" id="PF09335"/>
    </source>
</evidence>
<dbReference type="EMBL" id="WQRF01000017">
    <property type="protein sequence ID" value="MVT01062.1"/>
    <property type="molecule type" value="Genomic_DNA"/>
</dbReference>
<keyword evidence="1" id="KW-0472">Membrane</keyword>
<feature type="non-terminal residue" evidence="3">
    <location>
        <position position="1"/>
    </location>
</feature>
<protein>
    <submittedName>
        <fullName evidence="3">TVP38/TMEM64 family protein</fullName>
    </submittedName>
</protein>
<feature type="transmembrane region" description="Helical" evidence="1">
    <location>
        <begin position="20"/>
        <end position="45"/>
    </location>
</feature>
<feature type="domain" description="VTT" evidence="2">
    <location>
        <begin position="11"/>
        <end position="72"/>
    </location>
</feature>
<dbReference type="PANTHER" id="PTHR46826">
    <property type="match status" value="1"/>
</dbReference>
<dbReference type="InterPro" id="IPR032816">
    <property type="entry name" value="VTT_dom"/>
</dbReference>
<dbReference type="RefSeq" id="WP_179953012.1">
    <property type="nucleotide sequence ID" value="NZ_WQRF01000017.1"/>
</dbReference>
<feature type="transmembrane region" description="Helical" evidence="1">
    <location>
        <begin position="94"/>
        <end position="118"/>
    </location>
</feature>